<proteinExistence type="predicted"/>
<evidence type="ECO:0000256" key="1">
    <source>
        <dbReference type="SAM" id="MobiDB-lite"/>
    </source>
</evidence>
<feature type="region of interest" description="Disordered" evidence="1">
    <location>
        <begin position="200"/>
        <end position="220"/>
    </location>
</feature>
<accession>A0ABV1UJH5</accession>
<reference evidence="2 3" key="1">
    <citation type="submission" date="2024-06" db="EMBL/GenBank/DDBJ databases">
        <title>The Natural Products Discovery Center: Release of the First 8490 Sequenced Strains for Exploring Actinobacteria Biosynthetic Diversity.</title>
        <authorList>
            <person name="Kalkreuter E."/>
            <person name="Kautsar S.A."/>
            <person name="Yang D."/>
            <person name="Bader C.D."/>
            <person name="Teijaro C.N."/>
            <person name="Fluegel L."/>
            <person name="Davis C.M."/>
            <person name="Simpson J.R."/>
            <person name="Lauterbach L."/>
            <person name="Steele A.D."/>
            <person name="Gui C."/>
            <person name="Meng S."/>
            <person name="Li G."/>
            <person name="Viehrig K."/>
            <person name="Ye F."/>
            <person name="Su P."/>
            <person name="Kiefer A.F."/>
            <person name="Nichols A."/>
            <person name="Cepeda A.J."/>
            <person name="Yan W."/>
            <person name="Fan B."/>
            <person name="Jiang Y."/>
            <person name="Adhikari A."/>
            <person name="Zheng C.-J."/>
            <person name="Schuster L."/>
            <person name="Cowan T.M."/>
            <person name="Smanski M.J."/>
            <person name="Chevrette M.G."/>
            <person name="De Carvalho L.P.S."/>
            <person name="Shen B."/>
        </authorList>
    </citation>
    <scope>NUCLEOTIDE SEQUENCE [LARGE SCALE GENOMIC DNA]</scope>
    <source>
        <strain evidence="2 3">NPDC001166</strain>
    </source>
</reference>
<sequence length="220" mass="24426">MSVWGGYPVGPSAWAVERFGRHAGALAVAVPVQLAKAHGKAHAAHLAAGLKKRSPYGVALAGLVRENLAEAARELGEAVRDVRGYEYAVINDHALFPFRYADRPRPLDRARLPANASPTRHRLFRAHGPQPPEGLFDVDEDLATEEYLGLREAFEELGASTRLVCVFFTADAKNGIHAIHWGDAHLEPDRTFTWPYKEQRDRYGTTESWAVPRPSEVDQR</sequence>
<dbReference type="Proteomes" id="UP001470023">
    <property type="component" value="Unassembled WGS sequence"/>
</dbReference>
<evidence type="ECO:0000313" key="2">
    <source>
        <dbReference type="EMBL" id="MER6433893.1"/>
    </source>
</evidence>
<keyword evidence="3" id="KW-1185">Reference proteome</keyword>
<name>A0ABV1UJH5_9ACTN</name>
<dbReference type="EMBL" id="JBEPAZ010000073">
    <property type="protein sequence ID" value="MER6433893.1"/>
    <property type="molecule type" value="Genomic_DNA"/>
</dbReference>
<evidence type="ECO:0000313" key="3">
    <source>
        <dbReference type="Proteomes" id="UP001470023"/>
    </source>
</evidence>
<protein>
    <submittedName>
        <fullName evidence="2">Uncharacterized protein</fullName>
    </submittedName>
</protein>
<dbReference type="RefSeq" id="WP_352065856.1">
    <property type="nucleotide sequence ID" value="NZ_JBEPAZ010000073.1"/>
</dbReference>
<organism evidence="2 3">
    <name type="scientific">Streptomyces sp. 900105245</name>
    <dbReference type="NCBI Taxonomy" id="3154379"/>
    <lineage>
        <taxon>Bacteria</taxon>
        <taxon>Bacillati</taxon>
        <taxon>Actinomycetota</taxon>
        <taxon>Actinomycetes</taxon>
        <taxon>Kitasatosporales</taxon>
        <taxon>Streptomycetaceae</taxon>
        <taxon>Streptomyces</taxon>
    </lineage>
</organism>
<gene>
    <name evidence="2" type="ORF">ABT272_40265</name>
</gene>
<comment type="caution">
    <text evidence="2">The sequence shown here is derived from an EMBL/GenBank/DDBJ whole genome shotgun (WGS) entry which is preliminary data.</text>
</comment>